<dbReference type="AlphaFoldDB" id="A0ABD2P2I8"/>
<protein>
    <submittedName>
        <fullName evidence="1">Uncharacterized protein</fullName>
    </submittedName>
</protein>
<keyword evidence="2" id="KW-1185">Reference proteome</keyword>
<name>A0ABD2P2I8_9CUCU</name>
<dbReference type="Proteomes" id="UP001516400">
    <property type="component" value="Unassembled WGS sequence"/>
</dbReference>
<evidence type="ECO:0000313" key="1">
    <source>
        <dbReference type="EMBL" id="KAL3285142.1"/>
    </source>
</evidence>
<evidence type="ECO:0000313" key="2">
    <source>
        <dbReference type="Proteomes" id="UP001516400"/>
    </source>
</evidence>
<accession>A0ABD2P2I8</accession>
<organism evidence="1 2">
    <name type="scientific">Cryptolaemus montrouzieri</name>
    <dbReference type="NCBI Taxonomy" id="559131"/>
    <lineage>
        <taxon>Eukaryota</taxon>
        <taxon>Metazoa</taxon>
        <taxon>Ecdysozoa</taxon>
        <taxon>Arthropoda</taxon>
        <taxon>Hexapoda</taxon>
        <taxon>Insecta</taxon>
        <taxon>Pterygota</taxon>
        <taxon>Neoptera</taxon>
        <taxon>Endopterygota</taxon>
        <taxon>Coleoptera</taxon>
        <taxon>Polyphaga</taxon>
        <taxon>Cucujiformia</taxon>
        <taxon>Coccinelloidea</taxon>
        <taxon>Coccinellidae</taxon>
        <taxon>Scymninae</taxon>
        <taxon>Scymnini</taxon>
        <taxon>Cryptolaemus</taxon>
    </lineage>
</organism>
<reference evidence="1 2" key="1">
    <citation type="journal article" date="2021" name="BMC Biol.">
        <title>Horizontally acquired antibacterial genes associated with adaptive radiation of ladybird beetles.</title>
        <authorList>
            <person name="Li H.S."/>
            <person name="Tang X.F."/>
            <person name="Huang Y.H."/>
            <person name="Xu Z.Y."/>
            <person name="Chen M.L."/>
            <person name="Du X.Y."/>
            <person name="Qiu B.Y."/>
            <person name="Chen P.T."/>
            <person name="Zhang W."/>
            <person name="Slipinski A."/>
            <person name="Escalona H.E."/>
            <person name="Waterhouse R.M."/>
            <person name="Zwick A."/>
            <person name="Pang H."/>
        </authorList>
    </citation>
    <scope>NUCLEOTIDE SEQUENCE [LARGE SCALE GENOMIC DNA]</scope>
    <source>
        <strain evidence="1">SYSU2018</strain>
    </source>
</reference>
<comment type="caution">
    <text evidence="1">The sequence shown here is derived from an EMBL/GenBank/DDBJ whole genome shotgun (WGS) entry which is preliminary data.</text>
</comment>
<proteinExistence type="predicted"/>
<gene>
    <name evidence="1" type="ORF">HHI36_019263</name>
</gene>
<dbReference type="EMBL" id="JABFTP020000165">
    <property type="protein sequence ID" value="KAL3285142.1"/>
    <property type="molecule type" value="Genomic_DNA"/>
</dbReference>
<sequence>MHSKGGVLHVHGNKALLATRRHRRRKLRKPIGVASLSLERPCINAQRFLDAYKTWNLEQIVNFPTRFRNDESSLLDLVLVDDTNLVSDIQQYPMLGLSDNPKQTVAVKRRREGGLCENQQLPHKQLELTGS</sequence>